<dbReference type="CDD" id="cd22778">
    <property type="entry name" value="DPBB_CEPL-like"/>
    <property type="match status" value="1"/>
</dbReference>
<feature type="signal peptide" evidence="4">
    <location>
        <begin position="1"/>
        <end position="19"/>
    </location>
</feature>
<keyword evidence="6" id="KW-1185">Reference proteome</keyword>
<accession>U4L3U3</accession>
<keyword evidence="4" id="KW-0732">Signal</keyword>
<feature type="chain" id="PRO_5004651877" evidence="4">
    <location>
        <begin position="20"/>
        <end position="157"/>
    </location>
</feature>
<evidence type="ECO:0000313" key="6">
    <source>
        <dbReference type="Proteomes" id="UP000018144"/>
    </source>
</evidence>
<evidence type="ECO:0000256" key="2">
    <source>
        <dbReference type="ARBA" id="ARBA00010421"/>
    </source>
</evidence>
<dbReference type="Proteomes" id="UP000018144">
    <property type="component" value="Unassembled WGS sequence"/>
</dbReference>
<organism evidence="5 6">
    <name type="scientific">Pyronema omphalodes (strain CBS 100304)</name>
    <name type="common">Pyronema confluens</name>
    <dbReference type="NCBI Taxonomy" id="1076935"/>
    <lineage>
        <taxon>Eukaryota</taxon>
        <taxon>Fungi</taxon>
        <taxon>Dikarya</taxon>
        <taxon>Ascomycota</taxon>
        <taxon>Pezizomycotina</taxon>
        <taxon>Pezizomycetes</taxon>
        <taxon>Pezizales</taxon>
        <taxon>Pyronemataceae</taxon>
        <taxon>Pyronema</taxon>
    </lineage>
</organism>
<dbReference type="STRING" id="1076935.U4L3U3"/>
<proteinExistence type="inferred from homology"/>
<dbReference type="GO" id="GO:0005576">
    <property type="term" value="C:extracellular region"/>
    <property type="evidence" value="ECO:0007669"/>
    <property type="project" value="UniProtKB-SubCell"/>
</dbReference>
<comment type="subcellular location">
    <subcellularLocation>
        <location evidence="1">Secreted</location>
    </subcellularLocation>
</comment>
<reference evidence="5 6" key="1">
    <citation type="journal article" date="2013" name="PLoS Genet.">
        <title>The genome and development-dependent transcriptomes of Pyronema confluens: a window into fungal evolution.</title>
        <authorList>
            <person name="Traeger S."/>
            <person name="Altegoer F."/>
            <person name="Freitag M."/>
            <person name="Gabaldon T."/>
            <person name="Kempken F."/>
            <person name="Kumar A."/>
            <person name="Marcet-Houben M."/>
            <person name="Poggeler S."/>
            <person name="Stajich J.E."/>
            <person name="Nowrousian M."/>
        </authorList>
    </citation>
    <scope>NUCLEOTIDE SEQUENCE [LARGE SCALE GENOMIC DNA]</scope>
    <source>
        <strain evidence="6">CBS 100304</strain>
        <tissue evidence="5">Vegetative mycelium</tissue>
    </source>
</reference>
<dbReference type="Pfam" id="PF07249">
    <property type="entry name" value="Cerato-platanin"/>
    <property type="match status" value="1"/>
</dbReference>
<dbReference type="InterPro" id="IPR036908">
    <property type="entry name" value="RlpA-like_sf"/>
</dbReference>
<sequence length="157" mass="15975">MQFSTLFLSAAALLPIAFAAPSPVPAAGPTSGTVDIKIGEAYDNAGLSMLSTSCSDGVNGLSTKWATVGAVPNYPFVGAGPMIQWNSPQCGNCFSITYQGKTTKTIYVTAIDSTGGAMNFNIATAAFSVLTGGNTALGNVKATYAPADIKMCAFPSK</sequence>
<dbReference type="OrthoDB" id="4898945at2759"/>
<keyword evidence="3" id="KW-0964">Secreted</keyword>
<gene>
    <name evidence="5" type="ORF">PCON_10430</name>
</gene>
<evidence type="ECO:0000313" key="5">
    <source>
        <dbReference type="EMBL" id="CCX10836.1"/>
    </source>
</evidence>
<evidence type="ECO:0000256" key="1">
    <source>
        <dbReference type="ARBA" id="ARBA00004613"/>
    </source>
</evidence>
<comment type="similarity">
    <text evidence="2">Belongs to the cerato-platanin family.</text>
</comment>
<name>U4L3U3_PYROM</name>
<dbReference type="SUPFAM" id="SSF50685">
    <property type="entry name" value="Barwin-like endoglucanases"/>
    <property type="match status" value="1"/>
</dbReference>
<protein>
    <submittedName>
        <fullName evidence="5">Similar to Allergen Asp f 15 acc. no. O60022</fullName>
    </submittedName>
</protein>
<dbReference type="OMA" id="QCGTCYG"/>
<dbReference type="EMBL" id="HF935567">
    <property type="protein sequence ID" value="CCX10836.1"/>
    <property type="molecule type" value="Genomic_DNA"/>
</dbReference>
<dbReference type="AlphaFoldDB" id="U4L3U3"/>
<evidence type="ECO:0000256" key="4">
    <source>
        <dbReference type="SAM" id="SignalP"/>
    </source>
</evidence>
<dbReference type="InterPro" id="IPR010829">
    <property type="entry name" value="Cerato-platanin"/>
</dbReference>
<dbReference type="eggNOG" id="ENOG502SQTH">
    <property type="taxonomic scope" value="Eukaryota"/>
</dbReference>
<evidence type="ECO:0000256" key="3">
    <source>
        <dbReference type="ARBA" id="ARBA00022525"/>
    </source>
</evidence>
<dbReference type="Gene3D" id="2.40.40.10">
    <property type="entry name" value="RlpA-like domain"/>
    <property type="match status" value="1"/>
</dbReference>